<dbReference type="Pfam" id="PF00621">
    <property type="entry name" value="RhoGEF"/>
    <property type="match status" value="1"/>
</dbReference>
<dbReference type="AlphaFoldDB" id="A0A915PTU7"/>
<dbReference type="InterPro" id="IPR011011">
    <property type="entry name" value="Znf_FYVE_PHD"/>
</dbReference>
<feature type="compositionally biased region" description="Polar residues" evidence="10">
    <location>
        <begin position="684"/>
        <end position="698"/>
    </location>
</feature>
<evidence type="ECO:0000256" key="1">
    <source>
        <dbReference type="ARBA" id="ARBA00004245"/>
    </source>
</evidence>
<dbReference type="PANTHER" id="PTHR12673:SF271">
    <property type="entry name" value="FYVE, RHOGEF AND PH DOMAIN-CONTAINING PROTEIN TAG-77"/>
    <property type="match status" value="1"/>
</dbReference>
<dbReference type="SUPFAM" id="SSF57903">
    <property type="entry name" value="FYVE/PHD zinc finger"/>
    <property type="match status" value="1"/>
</dbReference>
<keyword evidence="3" id="KW-0344">Guanine-nucleotide releasing factor</keyword>
<dbReference type="InterPro" id="IPR035899">
    <property type="entry name" value="DBL_dom_sf"/>
</dbReference>
<dbReference type="SUPFAM" id="SSF50729">
    <property type="entry name" value="PH domain-like"/>
    <property type="match status" value="1"/>
</dbReference>
<dbReference type="Pfam" id="PF01363">
    <property type="entry name" value="FYVE"/>
    <property type="match status" value="1"/>
</dbReference>
<dbReference type="InterPro" id="IPR000219">
    <property type="entry name" value="DH_dom"/>
</dbReference>
<feature type="region of interest" description="Disordered" evidence="10">
    <location>
        <begin position="72"/>
        <end position="101"/>
    </location>
</feature>
<dbReference type="Gene3D" id="1.20.900.10">
    <property type="entry name" value="Dbl homology (DH) domain"/>
    <property type="match status" value="1"/>
</dbReference>
<dbReference type="WBParaSite" id="sdigi.contig31.g2269.t1">
    <property type="protein sequence ID" value="sdigi.contig31.g2269.t1"/>
    <property type="gene ID" value="sdigi.contig31.g2269"/>
</dbReference>
<keyword evidence="14" id="KW-1185">Reference proteome</keyword>
<proteinExistence type="predicted"/>
<evidence type="ECO:0000256" key="2">
    <source>
        <dbReference type="ARBA" id="ARBA00022490"/>
    </source>
</evidence>
<keyword evidence="6" id="KW-0862">Zinc</keyword>
<feature type="region of interest" description="Disordered" evidence="10">
    <location>
        <begin position="672"/>
        <end position="698"/>
    </location>
</feature>
<evidence type="ECO:0000256" key="10">
    <source>
        <dbReference type="SAM" id="MobiDB-lite"/>
    </source>
</evidence>
<comment type="subcellular location">
    <subcellularLocation>
        <location evidence="1">Cytoplasm</location>
        <location evidence="1">Cytoskeleton</location>
    </subcellularLocation>
</comment>
<feature type="coiled-coil region" evidence="9">
    <location>
        <begin position="631"/>
        <end position="658"/>
    </location>
</feature>
<name>A0A915PTU7_9BILA</name>
<dbReference type="SMART" id="SM00325">
    <property type="entry name" value="RhoGEF"/>
    <property type="match status" value="1"/>
</dbReference>
<keyword evidence="2" id="KW-0963">Cytoplasm</keyword>
<dbReference type="GO" id="GO:0005737">
    <property type="term" value="C:cytoplasm"/>
    <property type="evidence" value="ECO:0007669"/>
    <property type="project" value="TreeGrafter"/>
</dbReference>
<keyword evidence="4" id="KW-0479">Metal-binding</keyword>
<evidence type="ECO:0000313" key="14">
    <source>
        <dbReference type="Proteomes" id="UP000887581"/>
    </source>
</evidence>
<dbReference type="SMART" id="SM00233">
    <property type="entry name" value="PH"/>
    <property type="match status" value="2"/>
</dbReference>
<evidence type="ECO:0000259" key="12">
    <source>
        <dbReference type="PROSITE" id="PS50010"/>
    </source>
</evidence>
<accession>A0A915PTU7</accession>
<dbReference type="PANTHER" id="PTHR12673">
    <property type="entry name" value="FACIOGENITAL DYSPLASIA PROTEIN"/>
    <property type="match status" value="1"/>
</dbReference>
<sequence>MVKKLSPCSNIIEQRKILFEGRKIGTEQGASKLKQKPTVARKPCTSPTPMLSQKSLNILNLSVAEDGLSPINTSRFSDDSRTTPTSSCAAVDPPDMQRHQTKVRSTAAYYDGLIESGQMASPTVFRTSRDSSFEQQSCMRSSVISDGSWLELHHRSPLSSETESLCSEQNFNCSKTKVEDTNEKTLVAEENLVLDQTLTGPRETSSFGQLLHAIAMEELENSACKESVTEISKDVLVHDSDINANSKTKKLKVASGRQNCESNCELLLAYDSEGTSSRPSSDAYSITSTFCLTSVASPTRSSVDCSAVDIVYNTGSPQEDQRLKKLHYAAVEIYTVEKKFVEQLEFIAVKYPEFLTEYGKEMGIDLLKPLPNGHPHLISQIAQQLLMVKEAHKFLLEKISSKIEKWDSRNPNMAECLKNGAGLLKCCLPYLKEKKKHVDDFIRLLQDSEELARATAKFEEQVMGKISIIQQLDIVHQNVVRYTILLQAYKKHLLPESSELEVCKEALVQLSKVSELVDRQISRAELEKRLFDLYRRLEGRFNVFEANRHLLFEGELMKQSRKDLQPRYLILFSDVLLICKYSRTPSLGADANFHSEFYKFFVSRIRVKAEEHGEYETHFQLYTTQKSAVFIAKTKRERDDWVKRISEAKLEAKELRRIKAARNKILNVRVVHNEEQRGEGSSDAKASNNGSDHSVSSNYVPTNGKYKYTPLWIPDPKATSCMMAGCSTKFNVLNRRHHCRECGYLICRACVGYAPVKTNSYYVRTKVCPECYVKIIKKWSGELGTAIFTAPENESLTKTNVPSRNAEGVVSGTVFLRNQKGGENEKWGRLTSHADGVLVLCFYDAEFDVDPVARYVLLGFTLCVQELDDGGRLFELRHANQVNERNAISLHFRVAHSGSAERNYFLNNQSVESETGPCGHSMLYEFHEGNNTEYLLMFIGYSKLSALVSSSGRQFCGEECYEIERSVNSK</sequence>
<dbReference type="InterPro" id="IPR013083">
    <property type="entry name" value="Znf_RING/FYVE/PHD"/>
</dbReference>
<dbReference type="InterPro" id="IPR051092">
    <property type="entry name" value="FYVE_RhoGEF_PH"/>
</dbReference>
<keyword evidence="5 8" id="KW-0863">Zinc-finger</keyword>
<evidence type="ECO:0000256" key="8">
    <source>
        <dbReference type="PROSITE-ProRule" id="PRU00091"/>
    </source>
</evidence>
<dbReference type="Pfam" id="PF00169">
    <property type="entry name" value="PH"/>
    <property type="match status" value="1"/>
</dbReference>
<dbReference type="InterPro" id="IPR001849">
    <property type="entry name" value="PH_domain"/>
</dbReference>
<feature type="region of interest" description="Disordered" evidence="10">
    <location>
        <begin position="28"/>
        <end position="49"/>
    </location>
</feature>
<keyword evidence="9" id="KW-0175">Coiled coil</keyword>
<protein>
    <submittedName>
        <fullName evidence="15">Uncharacterized protein</fullName>
    </submittedName>
</protein>
<dbReference type="GO" id="GO:0046847">
    <property type="term" value="P:filopodium assembly"/>
    <property type="evidence" value="ECO:0007669"/>
    <property type="project" value="TreeGrafter"/>
</dbReference>
<dbReference type="PROSITE" id="PS50178">
    <property type="entry name" value="ZF_FYVE"/>
    <property type="match status" value="1"/>
</dbReference>
<dbReference type="InterPro" id="IPR017455">
    <property type="entry name" value="Znf_FYVE-rel"/>
</dbReference>
<feature type="domain" description="FYVE-type" evidence="13">
    <location>
        <begin position="726"/>
        <end position="776"/>
    </location>
</feature>
<dbReference type="Gene3D" id="3.30.40.10">
    <property type="entry name" value="Zinc/RING finger domain, C3HC4 (zinc finger)"/>
    <property type="match status" value="1"/>
</dbReference>
<evidence type="ECO:0000313" key="15">
    <source>
        <dbReference type="WBParaSite" id="sdigi.contig31.g2269.t1"/>
    </source>
</evidence>
<reference evidence="15" key="1">
    <citation type="submission" date="2022-11" db="UniProtKB">
        <authorList>
            <consortium name="WormBaseParasite"/>
        </authorList>
    </citation>
    <scope>IDENTIFICATION</scope>
</reference>
<evidence type="ECO:0000259" key="13">
    <source>
        <dbReference type="PROSITE" id="PS50178"/>
    </source>
</evidence>
<organism evidence="14 15">
    <name type="scientific">Setaria digitata</name>
    <dbReference type="NCBI Taxonomy" id="48799"/>
    <lineage>
        <taxon>Eukaryota</taxon>
        <taxon>Metazoa</taxon>
        <taxon>Ecdysozoa</taxon>
        <taxon>Nematoda</taxon>
        <taxon>Chromadorea</taxon>
        <taxon>Rhabditida</taxon>
        <taxon>Spirurina</taxon>
        <taxon>Spiruromorpha</taxon>
        <taxon>Filarioidea</taxon>
        <taxon>Setariidae</taxon>
        <taxon>Setaria</taxon>
    </lineage>
</organism>
<dbReference type="GO" id="GO:0005856">
    <property type="term" value="C:cytoskeleton"/>
    <property type="evidence" value="ECO:0007669"/>
    <property type="project" value="UniProtKB-SubCell"/>
</dbReference>
<evidence type="ECO:0000256" key="4">
    <source>
        <dbReference type="ARBA" id="ARBA00022723"/>
    </source>
</evidence>
<dbReference type="Proteomes" id="UP000887581">
    <property type="component" value="Unplaced"/>
</dbReference>
<evidence type="ECO:0000256" key="5">
    <source>
        <dbReference type="ARBA" id="ARBA00022771"/>
    </source>
</evidence>
<feature type="compositionally biased region" description="Basic and acidic residues" evidence="10">
    <location>
        <begin position="672"/>
        <end position="682"/>
    </location>
</feature>
<dbReference type="InterPro" id="IPR000306">
    <property type="entry name" value="Znf_FYVE"/>
</dbReference>
<dbReference type="GO" id="GO:0007010">
    <property type="term" value="P:cytoskeleton organization"/>
    <property type="evidence" value="ECO:0007669"/>
    <property type="project" value="TreeGrafter"/>
</dbReference>
<feature type="domain" description="DH" evidence="12">
    <location>
        <begin position="325"/>
        <end position="520"/>
    </location>
</feature>
<dbReference type="GO" id="GO:0005085">
    <property type="term" value="F:guanyl-nucleotide exchange factor activity"/>
    <property type="evidence" value="ECO:0007669"/>
    <property type="project" value="UniProtKB-KW"/>
</dbReference>
<evidence type="ECO:0000256" key="7">
    <source>
        <dbReference type="ARBA" id="ARBA00023212"/>
    </source>
</evidence>
<dbReference type="InterPro" id="IPR011993">
    <property type="entry name" value="PH-like_dom_sf"/>
</dbReference>
<evidence type="ECO:0000256" key="6">
    <source>
        <dbReference type="ARBA" id="ARBA00022833"/>
    </source>
</evidence>
<evidence type="ECO:0000259" key="11">
    <source>
        <dbReference type="PROSITE" id="PS50003"/>
    </source>
</evidence>
<dbReference type="SUPFAM" id="SSF48065">
    <property type="entry name" value="DBL homology domain (DH-domain)"/>
    <property type="match status" value="1"/>
</dbReference>
<feature type="domain" description="PH" evidence="11">
    <location>
        <begin position="549"/>
        <end position="650"/>
    </location>
</feature>
<evidence type="ECO:0000256" key="3">
    <source>
        <dbReference type="ARBA" id="ARBA00022658"/>
    </source>
</evidence>
<dbReference type="GO" id="GO:0008270">
    <property type="term" value="F:zinc ion binding"/>
    <property type="evidence" value="ECO:0007669"/>
    <property type="project" value="UniProtKB-KW"/>
</dbReference>
<dbReference type="Gene3D" id="2.30.29.30">
    <property type="entry name" value="Pleckstrin-homology domain (PH domain)/Phosphotyrosine-binding domain (PTB)"/>
    <property type="match status" value="1"/>
</dbReference>
<dbReference type="SMART" id="SM00064">
    <property type="entry name" value="FYVE"/>
    <property type="match status" value="1"/>
</dbReference>
<dbReference type="PROSITE" id="PS50010">
    <property type="entry name" value="DH_2"/>
    <property type="match status" value="1"/>
</dbReference>
<dbReference type="PROSITE" id="PS50003">
    <property type="entry name" value="PH_DOMAIN"/>
    <property type="match status" value="1"/>
</dbReference>
<keyword evidence="7" id="KW-0206">Cytoskeleton</keyword>
<evidence type="ECO:0000256" key="9">
    <source>
        <dbReference type="SAM" id="Coils"/>
    </source>
</evidence>